<dbReference type="Pfam" id="PF02683">
    <property type="entry name" value="DsbD_TM"/>
    <property type="match status" value="1"/>
</dbReference>
<organism evidence="10 11">
    <name type="scientific">Rubritalea squalenifaciens DSM 18772</name>
    <dbReference type="NCBI Taxonomy" id="1123071"/>
    <lineage>
        <taxon>Bacteria</taxon>
        <taxon>Pseudomonadati</taxon>
        <taxon>Verrucomicrobiota</taxon>
        <taxon>Verrucomicrobiia</taxon>
        <taxon>Verrucomicrobiales</taxon>
        <taxon>Rubritaleaceae</taxon>
        <taxon>Rubritalea</taxon>
    </lineage>
</organism>
<dbReference type="PANTHER" id="PTHR32234">
    <property type="entry name" value="THIOL:DISULFIDE INTERCHANGE PROTEIN DSBD"/>
    <property type="match status" value="1"/>
</dbReference>
<dbReference type="GO" id="GO:0015035">
    <property type="term" value="F:protein-disulfide reductase activity"/>
    <property type="evidence" value="ECO:0007669"/>
    <property type="project" value="TreeGrafter"/>
</dbReference>
<dbReference type="InterPro" id="IPR028250">
    <property type="entry name" value="DsbDN"/>
</dbReference>
<dbReference type="InterPro" id="IPR003834">
    <property type="entry name" value="Cyt_c_assmbl_TM_dom"/>
</dbReference>
<evidence type="ECO:0000256" key="1">
    <source>
        <dbReference type="ARBA" id="ARBA00004141"/>
    </source>
</evidence>
<reference evidence="10 11" key="1">
    <citation type="submission" date="2016-11" db="EMBL/GenBank/DDBJ databases">
        <authorList>
            <person name="Jaros S."/>
            <person name="Januszkiewicz K."/>
            <person name="Wedrychowicz H."/>
        </authorList>
    </citation>
    <scope>NUCLEOTIDE SEQUENCE [LARGE SCALE GENOMIC DNA]</scope>
    <source>
        <strain evidence="10 11">DSM 18772</strain>
    </source>
</reference>
<evidence type="ECO:0000256" key="2">
    <source>
        <dbReference type="ARBA" id="ARBA00022692"/>
    </source>
</evidence>
<evidence type="ECO:0000259" key="8">
    <source>
        <dbReference type="Pfam" id="PF02683"/>
    </source>
</evidence>
<evidence type="ECO:0000259" key="9">
    <source>
        <dbReference type="Pfam" id="PF11412"/>
    </source>
</evidence>
<dbReference type="STRING" id="1123071.SAMN02745181_2129"/>
<evidence type="ECO:0000256" key="3">
    <source>
        <dbReference type="ARBA" id="ARBA00022748"/>
    </source>
</evidence>
<feature type="transmembrane region" description="Helical" evidence="6">
    <location>
        <begin position="551"/>
        <end position="568"/>
    </location>
</feature>
<dbReference type="Gene3D" id="3.40.30.10">
    <property type="entry name" value="Glutaredoxin"/>
    <property type="match status" value="1"/>
</dbReference>
<dbReference type="GO" id="GO:0016020">
    <property type="term" value="C:membrane"/>
    <property type="evidence" value="ECO:0007669"/>
    <property type="project" value="UniProtKB-SubCell"/>
</dbReference>
<accession>A0A1M6JI48</accession>
<keyword evidence="5 6" id="KW-0472">Membrane</keyword>
<protein>
    <submittedName>
        <fullName evidence="10">Thiol:disulfide interchange protein DsbD</fullName>
    </submittedName>
</protein>
<dbReference type="RefSeq" id="WP_143183689.1">
    <property type="nucleotide sequence ID" value="NZ_FQYR01000003.1"/>
</dbReference>
<dbReference type="AlphaFoldDB" id="A0A1M6JI48"/>
<feature type="transmembrane region" description="Helical" evidence="6">
    <location>
        <begin position="522"/>
        <end position="539"/>
    </location>
</feature>
<feature type="domain" description="Cytochrome C biogenesis protein transmembrane" evidence="8">
    <location>
        <begin position="327"/>
        <end position="535"/>
    </location>
</feature>
<dbReference type="InParanoid" id="A0A1M6JI48"/>
<feature type="chain" id="PRO_5012048085" evidence="7">
    <location>
        <begin position="24"/>
        <end position="740"/>
    </location>
</feature>
<feature type="transmembrane region" description="Helical" evidence="6">
    <location>
        <begin position="580"/>
        <end position="600"/>
    </location>
</feature>
<feature type="transmembrane region" description="Helical" evidence="6">
    <location>
        <begin position="448"/>
        <end position="474"/>
    </location>
</feature>
<evidence type="ECO:0000313" key="10">
    <source>
        <dbReference type="EMBL" id="SHJ46302.1"/>
    </source>
</evidence>
<dbReference type="InterPro" id="IPR036249">
    <property type="entry name" value="Thioredoxin-like_sf"/>
</dbReference>
<feature type="transmembrane region" description="Helical" evidence="6">
    <location>
        <begin position="371"/>
        <end position="391"/>
    </location>
</feature>
<evidence type="ECO:0000256" key="4">
    <source>
        <dbReference type="ARBA" id="ARBA00022989"/>
    </source>
</evidence>
<dbReference type="Proteomes" id="UP000184510">
    <property type="component" value="Unassembled WGS sequence"/>
</dbReference>
<comment type="subcellular location">
    <subcellularLocation>
        <location evidence="1">Membrane</location>
        <topology evidence="1">Multi-pass membrane protein</topology>
    </subcellularLocation>
</comment>
<dbReference type="GO" id="GO:0045454">
    <property type="term" value="P:cell redox homeostasis"/>
    <property type="evidence" value="ECO:0007669"/>
    <property type="project" value="TreeGrafter"/>
</dbReference>
<sequence length="740" mass="80599">MKSFITAIVAFLTIQVSLFGQFAQPGDPFASPDQFGADAGEANPQTKSELLVDSKSIAPGQTIRFALKFTHPDHWHSYYKNDGIGISQIPAIAWTLPEGFVASDIIFPAPKEFLFLGMNSYGYEGTNYFITEITAPKDLKSGTELEFKAEASWQICKEQCLQEDSTFSVKLPVTENAEANPDYAKELSGYMTKKVPTKTLPASWNLSADEKDGIITLSISSKLPEDAFFYEYDKQIDAQKPRELKVTDTNSTFTGQRNTGNDFSEAPEKKDHLRGILYTPSKVEGSSNHAFWIDVKIGAEEELAPSGTDAEAAADSDKEKPLGVAVTFAFLFLGGLILNLMPCVFPVIGLKIMGFVQQAGEDKSKIKLHGVAFTVGVLLSFLALAAFLYPIKGETTLGAQLQNPLVVFIVLIIMLLLGLSMSGVFEIGAKATSIGGNLAQKEGVSGSFFSGILAVIVATPCSAPFLGPAIGAAWNYEGPLFFAALLTMGVGLALPYIILSFFPALVNSLPRPGAWMESFKQGMAFLLYATAGYLIWVYMGQVGDAHAGQKGLHVMLGLTTIAAAAWIYGRWDTPIRKMKVRIIAKALTALFFVGGLALALPPKEEAEVSENTVAEFDWQKWSPEAVEKHLAEGKAVYVDFTAKWCLTCQSNKATAYTDEVRQMFYDNNIVVLKADMTKKHPTATKAVHDLGRSAIPVNVLYVPGDKTPHVTSEILTAGYMKDFIKQHIKPAEQKEADLEK</sequence>
<evidence type="ECO:0000313" key="11">
    <source>
        <dbReference type="Proteomes" id="UP000184510"/>
    </source>
</evidence>
<gene>
    <name evidence="10" type="ORF">SAMN02745181_2129</name>
</gene>
<keyword evidence="11" id="KW-1185">Reference proteome</keyword>
<dbReference type="SUPFAM" id="SSF52833">
    <property type="entry name" value="Thioredoxin-like"/>
    <property type="match status" value="1"/>
</dbReference>
<evidence type="ECO:0000256" key="6">
    <source>
        <dbReference type="SAM" id="Phobius"/>
    </source>
</evidence>
<keyword evidence="3" id="KW-0201">Cytochrome c-type biogenesis</keyword>
<proteinExistence type="predicted"/>
<dbReference type="Pfam" id="PF13899">
    <property type="entry name" value="Thioredoxin_7"/>
    <property type="match status" value="1"/>
</dbReference>
<evidence type="ECO:0000256" key="7">
    <source>
        <dbReference type="SAM" id="SignalP"/>
    </source>
</evidence>
<feature type="signal peptide" evidence="7">
    <location>
        <begin position="1"/>
        <end position="23"/>
    </location>
</feature>
<dbReference type="PANTHER" id="PTHR32234:SF3">
    <property type="entry name" value="SUPPRESSION OF COPPER SENSITIVITY PROTEIN"/>
    <property type="match status" value="1"/>
</dbReference>
<dbReference type="FunCoup" id="A0A1M6JI48">
    <property type="interactions" value="73"/>
</dbReference>
<dbReference type="GO" id="GO:0017004">
    <property type="term" value="P:cytochrome complex assembly"/>
    <property type="evidence" value="ECO:0007669"/>
    <property type="project" value="UniProtKB-KW"/>
</dbReference>
<keyword evidence="4 6" id="KW-1133">Transmembrane helix</keyword>
<dbReference type="Pfam" id="PF11412">
    <property type="entry name" value="DsbD_N"/>
    <property type="match status" value="1"/>
</dbReference>
<keyword evidence="2 6" id="KW-0812">Transmembrane</keyword>
<name>A0A1M6JI48_9BACT</name>
<dbReference type="OrthoDB" id="9811036at2"/>
<feature type="transmembrane region" description="Helical" evidence="6">
    <location>
        <begin position="328"/>
        <end position="350"/>
    </location>
</feature>
<feature type="transmembrane region" description="Helical" evidence="6">
    <location>
        <begin position="480"/>
        <end position="502"/>
    </location>
</feature>
<feature type="domain" description="Thiol:disulfide interchange protein DsbD N-terminal" evidence="9">
    <location>
        <begin position="58"/>
        <end position="168"/>
    </location>
</feature>
<feature type="transmembrane region" description="Helical" evidence="6">
    <location>
        <begin position="403"/>
        <end position="427"/>
    </location>
</feature>
<dbReference type="EMBL" id="FQYR01000003">
    <property type="protein sequence ID" value="SHJ46302.1"/>
    <property type="molecule type" value="Genomic_DNA"/>
</dbReference>
<evidence type="ECO:0000256" key="5">
    <source>
        <dbReference type="ARBA" id="ARBA00023136"/>
    </source>
</evidence>
<keyword evidence="7" id="KW-0732">Signal</keyword>